<evidence type="ECO:0000313" key="3">
    <source>
        <dbReference type="Proteomes" id="UP000054266"/>
    </source>
</evidence>
<reference evidence="2 3" key="1">
    <citation type="submission" date="2015-01" db="EMBL/GenBank/DDBJ databases">
        <title>The Genome Sequence of Capronia semiimmersa CBS27337.</title>
        <authorList>
            <consortium name="The Broad Institute Genomics Platform"/>
            <person name="Cuomo C."/>
            <person name="de Hoog S."/>
            <person name="Gorbushina A."/>
            <person name="Stielow B."/>
            <person name="Teixiera M."/>
            <person name="Abouelleil A."/>
            <person name="Chapman S.B."/>
            <person name="Priest M."/>
            <person name="Young S.K."/>
            <person name="Wortman J."/>
            <person name="Nusbaum C."/>
            <person name="Birren B."/>
        </authorList>
    </citation>
    <scope>NUCLEOTIDE SEQUENCE [LARGE SCALE GENOMIC DNA]</scope>
    <source>
        <strain evidence="2 3">CBS 27337</strain>
    </source>
</reference>
<dbReference type="EMBL" id="KN846959">
    <property type="protein sequence ID" value="KIW67567.1"/>
    <property type="molecule type" value="Genomic_DNA"/>
</dbReference>
<evidence type="ECO:0000313" key="2">
    <source>
        <dbReference type="EMBL" id="KIW67567.1"/>
    </source>
</evidence>
<protein>
    <submittedName>
        <fullName evidence="2">Uncharacterized protein</fullName>
    </submittedName>
</protein>
<feature type="compositionally biased region" description="Basic residues" evidence="1">
    <location>
        <begin position="50"/>
        <end position="62"/>
    </location>
</feature>
<keyword evidence="3" id="KW-1185">Reference proteome</keyword>
<proteinExistence type="predicted"/>
<organism evidence="2 3">
    <name type="scientific">Phialophora macrospora</name>
    <dbReference type="NCBI Taxonomy" id="1851006"/>
    <lineage>
        <taxon>Eukaryota</taxon>
        <taxon>Fungi</taxon>
        <taxon>Dikarya</taxon>
        <taxon>Ascomycota</taxon>
        <taxon>Pezizomycotina</taxon>
        <taxon>Eurotiomycetes</taxon>
        <taxon>Chaetothyriomycetidae</taxon>
        <taxon>Chaetothyriales</taxon>
        <taxon>Herpotrichiellaceae</taxon>
        <taxon>Phialophora</taxon>
    </lineage>
</organism>
<dbReference type="AlphaFoldDB" id="A0A0D2DZL2"/>
<feature type="compositionally biased region" description="Low complexity" evidence="1">
    <location>
        <begin position="78"/>
        <end position="96"/>
    </location>
</feature>
<feature type="region of interest" description="Disordered" evidence="1">
    <location>
        <begin position="1"/>
        <end position="105"/>
    </location>
</feature>
<dbReference type="Proteomes" id="UP000054266">
    <property type="component" value="Unassembled WGS sequence"/>
</dbReference>
<gene>
    <name evidence="2" type="ORF">PV04_06807</name>
</gene>
<sequence length="152" mass="17062">MPLPQSRGFDRKRRVHTRISCTSSPLNSADSAQVGRDLGAGIYMPETQPRHHHHRRRRRRHPQQAWPFVVHPKPQPVSCPSSATMSTSHSSTSTRETPIEPKTVDTTAAWDTRRLDQKDTSQALLEYTAYLGRCIAGADIKPTTSPLGSERK</sequence>
<name>A0A0D2DZL2_9EURO</name>
<evidence type="ECO:0000256" key="1">
    <source>
        <dbReference type="SAM" id="MobiDB-lite"/>
    </source>
</evidence>
<accession>A0A0D2DZL2</accession>
<dbReference type="HOGENOM" id="CLU_1722134_0_0_1"/>
<feature type="compositionally biased region" description="Polar residues" evidence="1">
    <location>
        <begin position="19"/>
        <end position="31"/>
    </location>
</feature>